<dbReference type="PANTHER" id="PTHR11552:SF138">
    <property type="entry name" value="DEHYDROGENASE PKFF-RELATED"/>
    <property type="match status" value="1"/>
</dbReference>
<dbReference type="Pfam" id="PF00732">
    <property type="entry name" value="GMC_oxred_N"/>
    <property type="match status" value="1"/>
</dbReference>
<feature type="active site" description="Proton donor" evidence="3">
    <location>
        <position position="415"/>
    </location>
</feature>
<dbReference type="Gene3D" id="3.30.560.10">
    <property type="entry name" value="Glucose Oxidase, domain 3"/>
    <property type="match status" value="1"/>
</dbReference>
<keyword evidence="2" id="KW-0325">Glycoprotein</keyword>
<evidence type="ECO:0000313" key="7">
    <source>
        <dbReference type="Proteomes" id="UP000247810"/>
    </source>
</evidence>
<proteinExistence type="inferred from homology"/>
<dbReference type="OrthoDB" id="269227at2759"/>
<dbReference type="SUPFAM" id="SSF51905">
    <property type="entry name" value="FAD/NAD(P)-binding domain"/>
    <property type="match status" value="1"/>
</dbReference>
<evidence type="ECO:0000256" key="1">
    <source>
        <dbReference type="ARBA" id="ARBA00010790"/>
    </source>
</evidence>
<keyword evidence="4" id="KW-0285">Flavoprotein</keyword>
<keyword evidence="4" id="KW-0274">FAD</keyword>
<dbReference type="AlphaFoldDB" id="A0A319D3D0"/>
<dbReference type="PROSITE" id="PS00624">
    <property type="entry name" value="GMC_OXRED_2"/>
    <property type="match status" value="1"/>
</dbReference>
<feature type="binding site" evidence="4">
    <location>
        <begin position="414"/>
        <end position="415"/>
    </location>
    <ligand>
        <name>FAD</name>
        <dbReference type="ChEBI" id="CHEBI:57692"/>
    </ligand>
</feature>
<accession>A0A319D3D0</accession>
<protein>
    <submittedName>
        <fullName evidence="6">Alcohol oxidase</fullName>
    </submittedName>
</protein>
<dbReference type="Proteomes" id="UP000247810">
    <property type="component" value="Unassembled WGS sequence"/>
</dbReference>
<dbReference type="PIRSF" id="PIRSF000137">
    <property type="entry name" value="Alcohol_oxidase"/>
    <property type="match status" value="1"/>
</dbReference>
<sequence length="479" mass="51489">MVYQRGTRDSYEQWADVVADPSFTFDNLLPFFEKSLAFTPPDMQLRPANATPEYDESVMGDGSGPLSVTFPNYVGAFVTWAVGGLEALGLSMIPGLASGSLLGQSYCPYTINATTMTRDSSETSFLRRALSDPNYTVYQSTMGKRILLDETKQATGVLVETAGRTYQLDASQEVILSAGAFGSPQMLLASGVGPADALEALNIPVVVDRPGVGQNMQDHVYLGVTHRVNALTQSALGYPGLAAQAAREFNEQAAGMLTSPAADVLAWEKIPEPLRSEFSDRTQAVLAQYPADWPEVEYITANAYLGNMQQPSTSDPHDGYNYATMAFALIAPRSRGNITIASADTAVQPLINPNWLTDPVDIEVAIAGLKRAREFWQTPAMQPFAMGEEAFPGPEVQTDAQIEETIRKVFSTVWHASCTCAMGAADDPMAVVDAQGRVFGVEGLRVVDASIFPFLPPGHPQATVYALAEKIACDITGAC</sequence>
<feature type="domain" description="Glucose-methanol-choline oxidoreductase N-terminal" evidence="5">
    <location>
        <begin position="179"/>
        <end position="193"/>
    </location>
</feature>
<dbReference type="GO" id="GO:0044550">
    <property type="term" value="P:secondary metabolite biosynthetic process"/>
    <property type="evidence" value="ECO:0007669"/>
    <property type="project" value="TreeGrafter"/>
</dbReference>
<feature type="active site" description="Proton acceptor" evidence="3">
    <location>
        <position position="459"/>
    </location>
</feature>
<dbReference type="Pfam" id="PF05199">
    <property type="entry name" value="GMC_oxred_C"/>
    <property type="match status" value="1"/>
</dbReference>
<dbReference type="InterPro" id="IPR007867">
    <property type="entry name" value="GMC_OxRtase_C"/>
</dbReference>
<evidence type="ECO:0000313" key="6">
    <source>
        <dbReference type="EMBL" id="PYH89007.1"/>
    </source>
</evidence>
<evidence type="ECO:0000259" key="5">
    <source>
        <dbReference type="PROSITE" id="PS00624"/>
    </source>
</evidence>
<dbReference type="PANTHER" id="PTHR11552">
    <property type="entry name" value="GLUCOSE-METHANOL-CHOLINE GMC OXIDOREDUCTASE"/>
    <property type="match status" value="1"/>
</dbReference>
<feature type="binding site" evidence="4">
    <location>
        <begin position="460"/>
        <end position="461"/>
    </location>
    <ligand>
        <name>FAD</name>
        <dbReference type="ChEBI" id="CHEBI:57692"/>
    </ligand>
</feature>
<evidence type="ECO:0000256" key="2">
    <source>
        <dbReference type="ARBA" id="ARBA00023180"/>
    </source>
</evidence>
<dbReference type="Gene3D" id="3.50.50.60">
    <property type="entry name" value="FAD/NAD(P)-binding domain"/>
    <property type="match status" value="1"/>
</dbReference>
<dbReference type="GO" id="GO:0016614">
    <property type="term" value="F:oxidoreductase activity, acting on CH-OH group of donors"/>
    <property type="evidence" value="ECO:0007669"/>
    <property type="project" value="InterPro"/>
</dbReference>
<dbReference type="GO" id="GO:0050660">
    <property type="term" value="F:flavin adenine dinucleotide binding"/>
    <property type="evidence" value="ECO:0007669"/>
    <property type="project" value="InterPro"/>
</dbReference>
<evidence type="ECO:0000256" key="4">
    <source>
        <dbReference type="PIRSR" id="PIRSR000137-2"/>
    </source>
</evidence>
<keyword evidence="7" id="KW-1185">Reference proteome</keyword>
<dbReference type="SUPFAM" id="SSF54373">
    <property type="entry name" value="FAD-linked reductases, C-terminal domain"/>
    <property type="match status" value="1"/>
</dbReference>
<gene>
    <name evidence="6" type="ORF">BO71DRAFT_403404</name>
</gene>
<comment type="cofactor">
    <cofactor evidence="4">
        <name>FAD</name>
        <dbReference type="ChEBI" id="CHEBI:57692"/>
    </cofactor>
</comment>
<dbReference type="VEuPathDB" id="FungiDB:BO71DRAFT_403404"/>
<dbReference type="InterPro" id="IPR000172">
    <property type="entry name" value="GMC_OxRdtase_N"/>
</dbReference>
<evidence type="ECO:0000256" key="3">
    <source>
        <dbReference type="PIRSR" id="PIRSR000137-1"/>
    </source>
</evidence>
<dbReference type="EMBL" id="KZ826053">
    <property type="protein sequence ID" value="PYH89007.1"/>
    <property type="molecule type" value="Genomic_DNA"/>
</dbReference>
<reference evidence="6 7" key="1">
    <citation type="submission" date="2018-02" db="EMBL/GenBank/DDBJ databases">
        <title>The genomes of Aspergillus section Nigri reveals drivers in fungal speciation.</title>
        <authorList>
            <consortium name="DOE Joint Genome Institute"/>
            <person name="Vesth T.C."/>
            <person name="Nybo J."/>
            <person name="Theobald S."/>
            <person name="Brandl J."/>
            <person name="Frisvad J.C."/>
            <person name="Nielsen K.F."/>
            <person name="Lyhne E.K."/>
            <person name="Kogle M.E."/>
            <person name="Kuo A."/>
            <person name="Riley R."/>
            <person name="Clum A."/>
            <person name="Nolan M."/>
            <person name="Lipzen A."/>
            <person name="Salamov A."/>
            <person name="Henrissat B."/>
            <person name="Wiebenga A."/>
            <person name="De vries R.P."/>
            <person name="Grigoriev I.V."/>
            <person name="Mortensen U.H."/>
            <person name="Andersen M.R."/>
            <person name="Baker S.E."/>
        </authorList>
    </citation>
    <scope>NUCLEOTIDE SEQUENCE [LARGE SCALE GENOMIC DNA]</scope>
    <source>
        <strain evidence="6 7">CBS 707.79</strain>
    </source>
</reference>
<dbReference type="STRING" id="1448320.A0A319D3D0"/>
<dbReference type="InterPro" id="IPR036188">
    <property type="entry name" value="FAD/NAD-bd_sf"/>
</dbReference>
<dbReference type="InterPro" id="IPR012132">
    <property type="entry name" value="GMC_OxRdtase"/>
</dbReference>
<name>A0A319D3D0_9EURO</name>
<organism evidence="6 7">
    <name type="scientific">Aspergillus ellipticus CBS 707.79</name>
    <dbReference type="NCBI Taxonomy" id="1448320"/>
    <lineage>
        <taxon>Eukaryota</taxon>
        <taxon>Fungi</taxon>
        <taxon>Dikarya</taxon>
        <taxon>Ascomycota</taxon>
        <taxon>Pezizomycotina</taxon>
        <taxon>Eurotiomycetes</taxon>
        <taxon>Eurotiomycetidae</taxon>
        <taxon>Eurotiales</taxon>
        <taxon>Aspergillaceae</taxon>
        <taxon>Aspergillus</taxon>
        <taxon>Aspergillus subgen. Circumdati</taxon>
    </lineage>
</organism>
<comment type="similarity">
    <text evidence="1">Belongs to the GMC oxidoreductase family.</text>
</comment>